<evidence type="ECO:0000256" key="3">
    <source>
        <dbReference type="ARBA" id="ARBA00022989"/>
    </source>
</evidence>
<evidence type="ECO:0000256" key="1">
    <source>
        <dbReference type="ARBA" id="ARBA00004141"/>
    </source>
</evidence>
<comment type="caution">
    <text evidence="6">The sequence shown here is derived from an EMBL/GenBank/DDBJ whole genome shotgun (WGS) entry which is preliminary data.</text>
</comment>
<evidence type="ECO:0000256" key="5">
    <source>
        <dbReference type="SAM" id="Phobius"/>
    </source>
</evidence>
<name>A0A7C4XK15_UNCW3</name>
<comment type="subcellular location">
    <subcellularLocation>
        <location evidence="1">Membrane</location>
        <topology evidence="1">Multi-pass membrane protein</topology>
    </subcellularLocation>
</comment>
<dbReference type="InterPro" id="IPR000537">
    <property type="entry name" value="UbiA_prenyltransferase"/>
</dbReference>
<feature type="transmembrane region" description="Helical" evidence="5">
    <location>
        <begin position="21"/>
        <end position="40"/>
    </location>
</feature>
<dbReference type="PANTHER" id="PTHR42723">
    <property type="entry name" value="CHLOROPHYLL SYNTHASE"/>
    <property type="match status" value="1"/>
</dbReference>
<dbReference type="GO" id="GO:0016765">
    <property type="term" value="F:transferase activity, transferring alkyl or aryl (other than methyl) groups"/>
    <property type="evidence" value="ECO:0007669"/>
    <property type="project" value="InterPro"/>
</dbReference>
<dbReference type="PANTHER" id="PTHR42723:SF1">
    <property type="entry name" value="CHLOROPHYLL SYNTHASE, CHLOROPLASTIC"/>
    <property type="match status" value="1"/>
</dbReference>
<accession>A0A7C4XK15</accession>
<feature type="transmembrane region" description="Helical" evidence="5">
    <location>
        <begin position="208"/>
        <end position="229"/>
    </location>
</feature>
<dbReference type="Gene3D" id="1.20.120.1780">
    <property type="entry name" value="UbiA prenyltransferase"/>
    <property type="match status" value="1"/>
</dbReference>
<feature type="transmembrane region" description="Helical" evidence="5">
    <location>
        <begin position="236"/>
        <end position="256"/>
    </location>
</feature>
<evidence type="ECO:0000256" key="4">
    <source>
        <dbReference type="ARBA" id="ARBA00023136"/>
    </source>
</evidence>
<feature type="transmembrane region" description="Helical" evidence="5">
    <location>
        <begin position="115"/>
        <end position="133"/>
    </location>
</feature>
<feature type="transmembrane region" description="Helical" evidence="5">
    <location>
        <begin position="140"/>
        <end position="159"/>
    </location>
</feature>
<dbReference type="EMBL" id="DTGZ01000039">
    <property type="protein sequence ID" value="HGV97058.1"/>
    <property type="molecule type" value="Genomic_DNA"/>
</dbReference>
<sequence length="283" mass="31380">MNCDLTLQINSIELPVVYISLLRPLNCAITFISVLVGSWVGKEIEISSSIIIAGTIGFSVCAFGNIVNDIFDIEIDRINCPNRPLPSGRVKKETAIIMALAFLLFATVLTFKLKFYPAMIVALASSLLFLYAIFFKRTPFANLIVGLVAGLSFIFGGFITENYYSLFPFFFAILIHLAREIVKDVIDIKGDQAFKINSLPILLGPEKALRIAGIVLVLLLAIIPLPFILRILNLRYLLISIIGAYPLIIWTIIKLFRASADYHLQSNLLKFVMGIGLVGFIFG</sequence>
<dbReference type="AlphaFoldDB" id="A0A7C4XK15"/>
<dbReference type="Pfam" id="PF01040">
    <property type="entry name" value="UbiA"/>
    <property type="match status" value="1"/>
</dbReference>
<evidence type="ECO:0008006" key="7">
    <source>
        <dbReference type="Google" id="ProtNLM"/>
    </source>
</evidence>
<keyword evidence="4 5" id="KW-0472">Membrane</keyword>
<evidence type="ECO:0000256" key="2">
    <source>
        <dbReference type="ARBA" id="ARBA00022692"/>
    </source>
</evidence>
<proteinExistence type="predicted"/>
<protein>
    <recommendedName>
        <fullName evidence="7">Geranylgeranylglycerol-phosphate geranylgeranyltransferase</fullName>
    </recommendedName>
</protein>
<organism evidence="6">
    <name type="scientific">candidate division WOR-3 bacterium</name>
    <dbReference type="NCBI Taxonomy" id="2052148"/>
    <lineage>
        <taxon>Bacteria</taxon>
        <taxon>Bacteria division WOR-3</taxon>
    </lineage>
</organism>
<evidence type="ECO:0000313" key="6">
    <source>
        <dbReference type="EMBL" id="HGV97058.1"/>
    </source>
</evidence>
<keyword evidence="2 5" id="KW-0812">Transmembrane</keyword>
<dbReference type="InterPro" id="IPR044878">
    <property type="entry name" value="UbiA_sf"/>
</dbReference>
<feature type="transmembrane region" description="Helical" evidence="5">
    <location>
        <begin position="46"/>
        <end position="67"/>
    </location>
</feature>
<gene>
    <name evidence="6" type="ORF">ENV60_02035</name>
</gene>
<keyword evidence="3 5" id="KW-1133">Transmembrane helix</keyword>
<dbReference type="InterPro" id="IPR050475">
    <property type="entry name" value="Prenyltransferase_related"/>
</dbReference>
<dbReference type="GO" id="GO:0016020">
    <property type="term" value="C:membrane"/>
    <property type="evidence" value="ECO:0007669"/>
    <property type="project" value="UniProtKB-SubCell"/>
</dbReference>
<feature type="transmembrane region" description="Helical" evidence="5">
    <location>
        <begin position="93"/>
        <end position="109"/>
    </location>
</feature>
<dbReference type="Gene3D" id="1.10.357.140">
    <property type="entry name" value="UbiA prenyltransferase"/>
    <property type="match status" value="1"/>
</dbReference>
<feature type="transmembrane region" description="Helical" evidence="5">
    <location>
        <begin position="262"/>
        <end position="282"/>
    </location>
</feature>
<reference evidence="6" key="1">
    <citation type="journal article" date="2020" name="mSystems">
        <title>Genome- and Community-Level Interaction Insights into Carbon Utilization and Element Cycling Functions of Hydrothermarchaeota in Hydrothermal Sediment.</title>
        <authorList>
            <person name="Zhou Z."/>
            <person name="Liu Y."/>
            <person name="Xu W."/>
            <person name="Pan J."/>
            <person name="Luo Z.H."/>
            <person name="Li M."/>
        </authorList>
    </citation>
    <scope>NUCLEOTIDE SEQUENCE [LARGE SCALE GENOMIC DNA]</scope>
    <source>
        <strain evidence="6">SpSt-774</strain>
    </source>
</reference>
<dbReference type="CDD" id="cd13961">
    <property type="entry name" value="PT_UbiA_DGGGPS"/>
    <property type="match status" value="1"/>
</dbReference>